<dbReference type="RefSeq" id="WP_013132822.1">
    <property type="nucleotide sequence ID" value="NC_014165.1"/>
</dbReference>
<organism evidence="4 5">
    <name type="scientific">Thermobispora bispora (strain ATCC 19993 / DSM 43833 / CBS 139.67 / JCM 10125 / KCTC 9307 / NBRC 14880 / R51)</name>
    <dbReference type="NCBI Taxonomy" id="469371"/>
    <lineage>
        <taxon>Bacteria</taxon>
        <taxon>Bacillati</taxon>
        <taxon>Actinomycetota</taxon>
        <taxon>Actinomycetes</taxon>
        <taxon>Streptosporangiales</taxon>
        <taxon>Streptosporangiaceae</taxon>
        <taxon>Thermobispora</taxon>
    </lineage>
</organism>
<keyword evidence="5" id="KW-1185">Reference proteome</keyword>
<dbReference type="AlphaFoldDB" id="D6Y594"/>
<evidence type="ECO:0000259" key="3">
    <source>
        <dbReference type="Pfam" id="PF01156"/>
    </source>
</evidence>
<name>D6Y594_THEBD</name>
<dbReference type="GO" id="GO:0005829">
    <property type="term" value="C:cytosol"/>
    <property type="evidence" value="ECO:0007669"/>
    <property type="project" value="TreeGrafter"/>
</dbReference>
<keyword evidence="1 4" id="KW-0378">Hydrolase</keyword>
<dbReference type="CDD" id="cd02651">
    <property type="entry name" value="nuc_hydro_IU_UC_XIUA"/>
    <property type="match status" value="1"/>
</dbReference>
<dbReference type="STRING" id="469371.Tbis_2587"/>
<dbReference type="OrthoDB" id="9797882at2"/>
<sequence length="313" mass="33412">MATPVILDCDPGHDDALAIMLAAADPAIDLKAITTVAGNQTLEKTSLNARRVCTLAGITGVPVAAGCDRPLAGALETAADVHGESGLDGPELGPPTVPLAGEHAVDLMHRILRESPEPVTIIAVGPLTNVATLLRRHPEDASRIRELVVMGGSIERGNHTPYAEFNVYVDPEAAAEVLASGLPVTLHGLNVTHQALVTPDVVDRFRGLGTRLGEVCAELMTFFGGTYRRLWGFEAPPLHDPVAVAYVIDRSVVECVRAPVRVELEGAYTRGATVVDLHRRMGWEPNADVGITLDRDRFWELMIAAVERLGGRA</sequence>
<dbReference type="EC" id="3.2.2.8" evidence="4"/>
<dbReference type="HOGENOM" id="CLU_036838_2_0_11"/>
<dbReference type="KEGG" id="tbi:Tbis_2587"/>
<evidence type="ECO:0000256" key="2">
    <source>
        <dbReference type="ARBA" id="ARBA00023295"/>
    </source>
</evidence>
<keyword evidence="2 4" id="KW-0326">Glycosidase</keyword>
<dbReference type="GO" id="GO:0050263">
    <property type="term" value="F:ribosylpyrimidine nucleosidase activity"/>
    <property type="evidence" value="ECO:0007669"/>
    <property type="project" value="UniProtKB-EC"/>
</dbReference>
<dbReference type="SUPFAM" id="SSF53590">
    <property type="entry name" value="Nucleoside hydrolase"/>
    <property type="match status" value="1"/>
</dbReference>
<gene>
    <name evidence="4" type="ordered locus">Tbis_2587</name>
</gene>
<dbReference type="Pfam" id="PF01156">
    <property type="entry name" value="IU_nuc_hydro"/>
    <property type="match status" value="1"/>
</dbReference>
<dbReference type="InterPro" id="IPR023186">
    <property type="entry name" value="IUNH"/>
</dbReference>
<reference evidence="4 5" key="1">
    <citation type="submission" date="2010-01" db="EMBL/GenBank/DDBJ databases">
        <title>The complete genome of Thermobispora bispora DSM 43833.</title>
        <authorList>
            <consortium name="US DOE Joint Genome Institute (JGI-PGF)"/>
            <person name="Lucas S."/>
            <person name="Copeland A."/>
            <person name="Lapidus A."/>
            <person name="Glavina del Rio T."/>
            <person name="Dalin E."/>
            <person name="Tice H."/>
            <person name="Bruce D."/>
            <person name="Goodwin L."/>
            <person name="Pitluck S."/>
            <person name="Kyrpides N."/>
            <person name="Mavromatis K."/>
            <person name="Ivanova N."/>
            <person name="Mikhailova N."/>
            <person name="Chertkov O."/>
            <person name="Brettin T."/>
            <person name="Detter J.C."/>
            <person name="Han C."/>
            <person name="Larimer F."/>
            <person name="Land M."/>
            <person name="Hauser L."/>
            <person name="Markowitz V."/>
            <person name="Cheng J.-F."/>
            <person name="Hugenholtz P."/>
            <person name="Woyke T."/>
            <person name="Wu D."/>
            <person name="Jando M."/>
            <person name="Schneider S."/>
            <person name="Klenk H.-P."/>
            <person name="Eisen J.A."/>
        </authorList>
    </citation>
    <scope>NUCLEOTIDE SEQUENCE [LARGE SCALE GENOMIC DNA]</scope>
    <source>
        <strain evidence="5">ATCC 19993 / DSM 43833 / CBS 139.67 / JCM 10125 / KCTC 9307 / NBRC 14880 / R51</strain>
    </source>
</reference>
<dbReference type="Proteomes" id="UP000006640">
    <property type="component" value="Chromosome"/>
</dbReference>
<dbReference type="eggNOG" id="COG1957">
    <property type="taxonomic scope" value="Bacteria"/>
</dbReference>
<dbReference type="GO" id="GO:0008477">
    <property type="term" value="F:purine nucleosidase activity"/>
    <property type="evidence" value="ECO:0007669"/>
    <property type="project" value="TreeGrafter"/>
</dbReference>
<evidence type="ECO:0000256" key="1">
    <source>
        <dbReference type="ARBA" id="ARBA00022801"/>
    </source>
</evidence>
<dbReference type="PANTHER" id="PTHR12304">
    <property type="entry name" value="INOSINE-URIDINE PREFERRING NUCLEOSIDE HYDROLASE"/>
    <property type="match status" value="1"/>
</dbReference>
<accession>D6Y594</accession>
<dbReference type="GO" id="GO:0006152">
    <property type="term" value="P:purine nucleoside catabolic process"/>
    <property type="evidence" value="ECO:0007669"/>
    <property type="project" value="TreeGrafter"/>
</dbReference>
<dbReference type="InterPro" id="IPR001910">
    <property type="entry name" value="Inosine/uridine_hydrolase_dom"/>
</dbReference>
<dbReference type="PANTHER" id="PTHR12304:SF4">
    <property type="entry name" value="URIDINE NUCLEOSIDASE"/>
    <property type="match status" value="1"/>
</dbReference>
<dbReference type="EMBL" id="CP001874">
    <property type="protein sequence ID" value="ADG89289.1"/>
    <property type="molecule type" value="Genomic_DNA"/>
</dbReference>
<protein>
    <submittedName>
        <fullName evidence="4">Ribosylpyrimidine nucleosidase</fullName>
        <ecNumber evidence="4">3.2.2.8</ecNumber>
    </submittedName>
</protein>
<proteinExistence type="predicted"/>
<evidence type="ECO:0000313" key="5">
    <source>
        <dbReference type="Proteomes" id="UP000006640"/>
    </source>
</evidence>
<dbReference type="Gene3D" id="3.90.245.10">
    <property type="entry name" value="Ribonucleoside hydrolase-like"/>
    <property type="match status" value="1"/>
</dbReference>
<feature type="domain" description="Inosine/uridine-preferring nucleoside hydrolase" evidence="3">
    <location>
        <begin position="5"/>
        <end position="300"/>
    </location>
</feature>
<dbReference type="InterPro" id="IPR036452">
    <property type="entry name" value="Ribo_hydro-like"/>
</dbReference>
<evidence type="ECO:0000313" key="4">
    <source>
        <dbReference type="EMBL" id="ADG89289.1"/>
    </source>
</evidence>